<comment type="caution">
    <text evidence="7">The sequence shown here is derived from an EMBL/GenBank/DDBJ whole genome shotgun (WGS) entry which is preliminary data.</text>
</comment>
<dbReference type="CDD" id="cd06262">
    <property type="entry name" value="metallo-hydrolase-like_MBL-fold"/>
    <property type="match status" value="1"/>
</dbReference>
<evidence type="ECO:0000259" key="6">
    <source>
        <dbReference type="SMART" id="SM00849"/>
    </source>
</evidence>
<evidence type="ECO:0000256" key="5">
    <source>
        <dbReference type="SAM" id="MobiDB-lite"/>
    </source>
</evidence>
<dbReference type="InterPro" id="IPR051453">
    <property type="entry name" value="MBL_Glyoxalase_II"/>
</dbReference>
<dbReference type="Proteomes" id="UP000294937">
    <property type="component" value="Unassembled WGS sequence"/>
</dbReference>
<dbReference type="InterPro" id="IPR001279">
    <property type="entry name" value="Metallo-B-lactamas"/>
</dbReference>
<feature type="domain" description="Metallo-beta-lactamase" evidence="6">
    <location>
        <begin position="12"/>
        <end position="191"/>
    </location>
</feature>
<keyword evidence="2" id="KW-0479">Metal-binding</keyword>
<feature type="region of interest" description="Disordered" evidence="5">
    <location>
        <begin position="182"/>
        <end position="208"/>
    </location>
</feature>
<evidence type="ECO:0000256" key="1">
    <source>
        <dbReference type="ARBA" id="ARBA00001947"/>
    </source>
</evidence>
<protein>
    <submittedName>
        <fullName evidence="7">Glyoxylase-like metal-dependent hydrolase (Beta-lactamase superfamily II)</fullName>
    </submittedName>
</protein>
<feature type="compositionally biased region" description="Basic and acidic residues" evidence="5">
    <location>
        <begin position="191"/>
        <end position="202"/>
    </location>
</feature>
<dbReference type="SMART" id="SM00849">
    <property type="entry name" value="Lactamase_B"/>
    <property type="match status" value="1"/>
</dbReference>
<evidence type="ECO:0000256" key="4">
    <source>
        <dbReference type="ARBA" id="ARBA00022833"/>
    </source>
</evidence>
<dbReference type="OrthoDB" id="9802248at2"/>
<dbReference type="PANTHER" id="PTHR46233:SF3">
    <property type="entry name" value="HYDROXYACYLGLUTATHIONE HYDROLASE GLOC"/>
    <property type="match status" value="1"/>
</dbReference>
<dbReference type="Pfam" id="PF00753">
    <property type="entry name" value="Lactamase_B"/>
    <property type="match status" value="1"/>
</dbReference>
<sequence length="208" mass="23237">MKIETFALGPFMTNAYLLLSEDNQHGIIIDPGMNPQALISRVKQLNLHIEAILLTHAHFDHIGGLEEVRDLTKAPVYIHENEQEWLTNPELNGSSRWPEFPSIVCQPADHFLHGNEELTFLGETFKVLFTPGHSPGSISFLHSSSIFSGDVLFMDSIGRTDLPGGDHATLMNSIHDHLLKLPPQTNVYPGHQDKTTIGREQKSNPFLT</sequence>
<evidence type="ECO:0000313" key="7">
    <source>
        <dbReference type="EMBL" id="TCS94655.1"/>
    </source>
</evidence>
<dbReference type="AlphaFoldDB" id="A0A4R3L6K8"/>
<evidence type="ECO:0000256" key="2">
    <source>
        <dbReference type="ARBA" id="ARBA00022723"/>
    </source>
</evidence>
<accession>A0A4R3L6K8</accession>
<evidence type="ECO:0000256" key="3">
    <source>
        <dbReference type="ARBA" id="ARBA00022801"/>
    </source>
</evidence>
<gene>
    <name evidence="7" type="ORF">EDD58_10367</name>
</gene>
<organism evidence="7 8">
    <name type="scientific">Hazenella coriacea</name>
    <dbReference type="NCBI Taxonomy" id="1179467"/>
    <lineage>
        <taxon>Bacteria</taxon>
        <taxon>Bacillati</taxon>
        <taxon>Bacillota</taxon>
        <taxon>Bacilli</taxon>
        <taxon>Bacillales</taxon>
        <taxon>Thermoactinomycetaceae</taxon>
        <taxon>Hazenella</taxon>
    </lineage>
</organism>
<dbReference type="Gene3D" id="3.60.15.10">
    <property type="entry name" value="Ribonuclease Z/Hydroxyacylglutathione hydrolase-like"/>
    <property type="match status" value="1"/>
</dbReference>
<reference evidence="7 8" key="1">
    <citation type="submission" date="2019-03" db="EMBL/GenBank/DDBJ databases">
        <title>Genomic Encyclopedia of Type Strains, Phase IV (KMG-IV): sequencing the most valuable type-strain genomes for metagenomic binning, comparative biology and taxonomic classification.</title>
        <authorList>
            <person name="Goeker M."/>
        </authorList>
    </citation>
    <scope>NUCLEOTIDE SEQUENCE [LARGE SCALE GENOMIC DNA]</scope>
    <source>
        <strain evidence="7 8">DSM 45707</strain>
    </source>
</reference>
<dbReference type="GO" id="GO:0016787">
    <property type="term" value="F:hydrolase activity"/>
    <property type="evidence" value="ECO:0007669"/>
    <property type="project" value="UniProtKB-KW"/>
</dbReference>
<dbReference type="PANTHER" id="PTHR46233">
    <property type="entry name" value="HYDROXYACYLGLUTATHIONE HYDROLASE GLOC"/>
    <property type="match status" value="1"/>
</dbReference>
<keyword evidence="8" id="KW-1185">Reference proteome</keyword>
<dbReference type="SUPFAM" id="SSF56281">
    <property type="entry name" value="Metallo-hydrolase/oxidoreductase"/>
    <property type="match status" value="1"/>
</dbReference>
<dbReference type="InterPro" id="IPR036866">
    <property type="entry name" value="RibonucZ/Hydroxyglut_hydro"/>
</dbReference>
<keyword evidence="4" id="KW-0862">Zinc</keyword>
<dbReference type="EMBL" id="SMAG01000003">
    <property type="protein sequence ID" value="TCS94655.1"/>
    <property type="molecule type" value="Genomic_DNA"/>
</dbReference>
<keyword evidence="3 7" id="KW-0378">Hydrolase</keyword>
<name>A0A4R3L6K8_9BACL</name>
<dbReference type="RefSeq" id="WP_131924047.1">
    <property type="nucleotide sequence ID" value="NZ_SMAG01000003.1"/>
</dbReference>
<dbReference type="GO" id="GO:0046872">
    <property type="term" value="F:metal ion binding"/>
    <property type="evidence" value="ECO:0007669"/>
    <property type="project" value="UniProtKB-KW"/>
</dbReference>
<comment type="cofactor">
    <cofactor evidence="1">
        <name>Zn(2+)</name>
        <dbReference type="ChEBI" id="CHEBI:29105"/>
    </cofactor>
</comment>
<evidence type="ECO:0000313" key="8">
    <source>
        <dbReference type="Proteomes" id="UP000294937"/>
    </source>
</evidence>
<proteinExistence type="predicted"/>